<dbReference type="Proteomes" id="UP000186594">
    <property type="component" value="Unassembled WGS sequence"/>
</dbReference>
<feature type="compositionally biased region" description="Basic and acidic residues" evidence="2">
    <location>
        <begin position="192"/>
        <end position="218"/>
    </location>
</feature>
<feature type="coiled-coil region" evidence="1">
    <location>
        <begin position="40"/>
        <end position="67"/>
    </location>
</feature>
<keyword evidence="1" id="KW-0175">Coiled coil</keyword>
<accession>A0A1U7LTD1</accession>
<reference evidence="3 4" key="1">
    <citation type="submission" date="2016-04" db="EMBL/GenBank/DDBJ databases">
        <title>Evolutionary innovation and constraint leading to complex multicellularity in the Ascomycota.</title>
        <authorList>
            <person name="Cisse O."/>
            <person name="Nguyen A."/>
            <person name="Hewitt D.A."/>
            <person name="Jedd G."/>
            <person name="Stajich J.E."/>
        </authorList>
    </citation>
    <scope>NUCLEOTIDE SEQUENCE [LARGE SCALE GENOMIC DNA]</scope>
    <source>
        <strain evidence="3 4">DAH-3</strain>
    </source>
</reference>
<evidence type="ECO:0000313" key="4">
    <source>
        <dbReference type="Proteomes" id="UP000186594"/>
    </source>
</evidence>
<evidence type="ECO:0000256" key="2">
    <source>
        <dbReference type="SAM" id="MobiDB-lite"/>
    </source>
</evidence>
<feature type="region of interest" description="Disordered" evidence="2">
    <location>
        <begin position="82"/>
        <end position="126"/>
    </location>
</feature>
<feature type="compositionally biased region" description="Basic and acidic residues" evidence="2">
    <location>
        <begin position="108"/>
        <end position="126"/>
    </location>
</feature>
<feature type="compositionally biased region" description="Polar residues" evidence="2">
    <location>
        <begin position="164"/>
        <end position="191"/>
    </location>
</feature>
<gene>
    <name evidence="3" type="ORF">NEOLI_003018</name>
</gene>
<name>A0A1U7LTD1_NEOID</name>
<evidence type="ECO:0000256" key="1">
    <source>
        <dbReference type="SAM" id="Coils"/>
    </source>
</evidence>
<feature type="region of interest" description="Disordered" evidence="2">
    <location>
        <begin position="156"/>
        <end position="304"/>
    </location>
</feature>
<sequence length="304" mass="35377">MDQHGISHEDLHSSEYKSNEIYYNYLKKHKDNPAILLASAKQVYKKFDNLRDNFQKLKKKYQKDRDRWDAWYAKAEKRKTEKQKLKVPLSEASNSVVNSPKKKVKRAIPKERSSEDKENEIDSRVKTEETVLEEYKLPKPTTQVLNEVDVFFIPPSPDRHLLRSNPQKKSPTSLSNQFNPSRPIAESNNTENRGKDKVTESIESKNIKKEEQETETLRRLSSNSRKRPLSSLTRDFSTPATFERKERLSQSVPAKFPISPRKGKRSLPEPSSPERFQKRPPLHLSPSVAKENKGRGRYASMMKK</sequence>
<evidence type="ECO:0000313" key="3">
    <source>
        <dbReference type="EMBL" id="OLL25843.1"/>
    </source>
</evidence>
<protein>
    <submittedName>
        <fullName evidence="3">Uncharacterized protein</fullName>
    </submittedName>
</protein>
<keyword evidence="4" id="KW-1185">Reference proteome</keyword>
<proteinExistence type="predicted"/>
<dbReference type="AlphaFoldDB" id="A0A1U7LTD1"/>
<dbReference type="EMBL" id="LXFE01000302">
    <property type="protein sequence ID" value="OLL25843.1"/>
    <property type="molecule type" value="Genomic_DNA"/>
</dbReference>
<comment type="caution">
    <text evidence="3">The sequence shown here is derived from an EMBL/GenBank/DDBJ whole genome shotgun (WGS) entry which is preliminary data.</text>
</comment>
<organism evidence="3 4">
    <name type="scientific">Neolecta irregularis (strain DAH-3)</name>
    <dbReference type="NCBI Taxonomy" id="1198029"/>
    <lineage>
        <taxon>Eukaryota</taxon>
        <taxon>Fungi</taxon>
        <taxon>Dikarya</taxon>
        <taxon>Ascomycota</taxon>
        <taxon>Taphrinomycotina</taxon>
        <taxon>Neolectales</taxon>
        <taxon>Neolectaceae</taxon>
        <taxon>Neolecta</taxon>
    </lineage>
</organism>
<feature type="compositionally biased region" description="Polar residues" evidence="2">
    <location>
        <begin position="230"/>
        <end position="240"/>
    </location>
</feature>